<accession>A0A7H1BDK5</accession>
<dbReference type="PROSITE" id="PS00197">
    <property type="entry name" value="2FE2S_FER_1"/>
    <property type="match status" value="1"/>
</dbReference>
<evidence type="ECO:0000256" key="8">
    <source>
        <dbReference type="ARBA" id="ARBA00023014"/>
    </source>
</evidence>
<dbReference type="InterPro" id="IPR036010">
    <property type="entry name" value="2Fe-2S_ferredoxin-like_sf"/>
</dbReference>
<dbReference type="InterPro" id="IPR006058">
    <property type="entry name" value="2Fe2S_fd_BS"/>
</dbReference>
<evidence type="ECO:0000259" key="10">
    <source>
        <dbReference type="PROSITE" id="PS51384"/>
    </source>
</evidence>
<evidence type="ECO:0000256" key="3">
    <source>
        <dbReference type="ARBA" id="ARBA00022714"/>
    </source>
</evidence>
<dbReference type="InterPro" id="IPR001709">
    <property type="entry name" value="Flavoprot_Pyr_Nucl_cyt_Rdtase"/>
</dbReference>
<keyword evidence="2" id="KW-0285">Flavoprotein</keyword>
<dbReference type="Pfam" id="PF00111">
    <property type="entry name" value="Fer2"/>
    <property type="match status" value="1"/>
</dbReference>
<evidence type="ECO:0000259" key="9">
    <source>
        <dbReference type="PROSITE" id="PS51085"/>
    </source>
</evidence>
<dbReference type="SUPFAM" id="SSF63380">
    <property type="entry name" value="Riboflavin synthase domain-like"/>
    <property type="match status" value="1"/>
</dbReference>
<keyword evidence="7" id="KW-0408">Iron</keyword>
<evidence type="ECO:0000256" key="6">
    <source>
        <dbReference type="ARBA" id="ARBA00023002"/>
    </source>
</evidence>
<evidence type="ECO:0000313" key="11">
    <source>
        <dbReference type="EMBL" id="QNS06810.1"/>
    </source>
</evidence>
<dbReference type="PANTHER" id="PTHR47354">
    <property type="entry name" value="NADH OXIDOREDUCTASE HCR"/>
    <property type="match status" value="1"/>
</dbReference>
<dbReference type="Gene3D" id="3.40.50.80">
    <property type="entry name" value="Nucleotide-binding domain of ferredoxin-NADP reductase (FNR) module"/>
    <property type="match status" value="1"/>
</dbReference>
<dbReference type="InterPro" id="IPR001433">
    <property type="entry name" value="OxRdtase_FAD/NAD-bd"/>
</dbReference>
<gene>
    <name evidence="11" type="ORF">IAG42_26635</name>
</gene>
<reference evidence="11 12" key="1">
    <citation type="submission" date="2020-09" db="EMBL/GenBank/DDBJ databases">
        <title>A novel species.</title>
        <authorList>
            <person name="Gao J."/>
        </authorList>
    </citation>
    <scope>NUCLEOTIDE SEQUENCE [LARGE SCALE GENOMIC DNA]</scope>
    <source>
        <strain evidence="11 12">CRXT-Y-14</strain>
    </source>
</reference>
<organism evidence="11 12">
    <name type="scientific">Streptomyces xanthii</name>
    <dbReference type="NCBI Taxonomy" id="2768069"/>
    <lineage>
        <taxon>Bacteria</taxon>
        <taxon>Bacillati</taxon>
        <taxon>Actinomycetota</taxon>
        <taxon>Actinomycetes</taxon>
        <taxon>Kitasatosporales</taxon>
        <taxon>Streptomycetaceae</taxon>
        <taxon>Streptomyces</taxon>
    </lineage>
</organism>
<dbReference type="GO" id="GO:0016491">
    <property type="term" value="F:oxidoreductase activity"/>
    <property type="evidence" value="ECO:0007669"/>
    <property type="project" value="UniProtKB-KW"/>
</dbReference>
<evidence type="ECO:0000256" key="7">
    <source>
        <dbReference type="ARBA" id="ARBA00023004"/>
    </source>
</evidence>
<dbReference type="RefSeq" id="WP_188339490.1">
    <property type="nucleotide sequence ID" value="NZ_CP061281.1"/>
</dbReference>
<dbReference type="CDD" id="cd00207">
    <property type="entry name" value="fer2"/>
    <property type="match status" value="1"/>
</dbReference>
<dbReference type="Pfam" id="PF00175">
    <property type="entry name" value="NAD_binding_1"/>
    <property type="match status" value="1"/>
</dbReference>
<dbReference type="PROSITE" id="PS51085">
    <property type="entry name" value="2FE2S_FER_2"/>
    <property type="match status" value="1"/>
</dbReference>
<dbReference type="InterPro" id="IPR039261">
    <property type="entry name" value="FNR_nucleotide-bd"/>
</dbReference>
<protein>
    <submittedName>
        <fullName evidence="11">Ferredoxin--NADP reductase</fullName>
    </submittedName>
</protein>
<dbReference type="SUPFAM" id="SSF52343">
    <property type="entry name" value="Ferredoxin reductase-like, C-terminal NADP-linked domain"/>
    <property type="match status" value="1"/>
</dbReference>
<dbReference type="EMBL" id="CP061281">
    <property type="protein sequence ID" value="QNS06810.1"/>
    <property type="molecule type" value="Genomic_DNA"/>
</dbReference>
<sequence>MSSPDLPGGPRTLSLRVAEIVPETEDAVTVVLDAPELTYAPGQFLTLQVPGGHARCYSLSSSPHTGELPRVTVKHVPGGTGSRWVCQELRAGDTVTALAPAGTFTPADLDTDLLLAAAGSGITPVLSIAASVLTAGTGRVTLLYANRDERSVILRGALQELAAAHPGRLTVLHWLESLQGLPAPAALGPLLAPYADRPAYLCGPAPFMDAAEAALRGAGAATVHRERYFSLSGDVFTAPVPAASASAGTGPSSTAVVSLDGETHEVAWPEDTPLLDALLAAGVDAPFSCREGACAACTCRIVTGDITLIRNEVLDEEDLKEGYALACQALPRSERVSVEY</sequence>
<proteinExistence type="predicted"/>
<dbReference type="InterPro" id="IPR050415">
    <property type="entry name" value="MRET"/>
</dbReference>
<dbReference type="GO" id="GO:0051537">
    <property type="term" value="F:2 iron, 2 sulfur cluster binding"/>
    <property type="evidence" value="ECO:0007669"/>
    <property type="project" value="UniProtKB-KW"/>
</dbReference>
<dbReference type="InterPro" id="IPR017927">
    <property type="entry name" value="FAD-bd_FR_type"/>
</dbReference>
<dbReference type="AlphaFoldDB" id="A0A7H1BDK5"/>
<dbReference type="InterPro" id="IPR012675">
    <property type="entry name" value="Beta-grasp_dom_sf"/>
</dbReference>
<dbReference type="PRINTS" id="PR00371">
    <property type="entry name" value="FPNCR"/>
</dbReference>
<keyword evidence="6" id="KW-0560">Oxidoreductase</keyword>
<evidence type="ECO:0000256" key="1">
    <source>
        <dbReference type="ARBA" id="ARBA00001974"/>
    </source>
</evidence>
<dbReference type="KEGG" id="sxn:IAG42_26635"/>
<feature type="domain" description="2Fe-2S ferredoxin-type" evidence="9">
    <location>
        <begin position="253"/>
        <end position="340"/>
    </location>
</feature>
<keyword evidence="12" id="KW-1185">Reference proteome</keyword>
<keyword evidence="3" id="KW-0001">2Fe-2S</keyword>
<dbReference type="GO" id="GO:0046872">
    <property type="term" value="F:metal ion binding"/>
    <property type="evidence" value="ECO:0007669"/>
    <property type="project" value="UniProtKB-KW"/>
</dbReference>
<dbReference type="Gene3D" id="3.10.20.30">
    <property type="match status" value="1"/>
</dbReference>
<keyword evidence="4" id="KW-0479">Metal-binding</keyword>
<dbReference type="CDD" id="cd06214">
    <property type="entry name" value="PA_degradation_oxidoreductase_like"/>
    <property type="match status" value="1"/>
</dbReference>
<dbReference type="InterPro" id="IPR017938">
    <property type="entry name" value="Riboflavin_synthase-like_b-brl"/>
</dbReference>
<dbReference type="Pfam" id="PF00970">
    <property type="entry name" value="FAD_binding_6"/>
    <property type="match status" value="1"/>
</dbReference>
<evidence type="ECO:0000256" key="2">
    <source>
        <dbReference type="ARBA" id="ARBA00022630"/>
    </source>
</evidence>
<dbReference type="PROSITE" id="PS51384">
    <property type="entry name" value="FAD_FR"/>
    <property type="match status" value="1"/>
</dbReference>
<dbReference type="InterPro" id="IPR008333">
    <property type="entry name" value="Cbr1-like_FAD-bd_dom"/>
</dbReference>
<comment type="cofactor">
    <cofactor evidence="1">
        <name>FAD</name>
        <dbReference type="ChEBI" id="CHEBI:57692"/>
    </cofactor>
</comment>
<keyword evidence="8" id="KW-0411">Iron-sulfur</keyword>
<dbReference type="InterPro" id="IPR001041">
    <property type="entry name" value="2Fe-2S_ferredoxin-type"/>
</dbReference>
<dbReference type="PRINTS" id="PR00410">
    <property type="entry name" value="PHEHYDRXLASE"/>
</dbReference>
<dbReference type="PANTHER" id="PTHR47354:SF8">
    <property type="entry name" value="1,2-PHENYLACETYL-COA EPOXIDASE, SUBUNIT E"/>
    <property type="match status" value="1"/>
</dbReference>
<evidence type="ECO:0000313" key="12">
    <source>
        <dbReference type="Proteomes" id="UP000516428"/>
    </source>
</evidence>
<dbReference type="Proteomes" id="UP000516428">
    <property type="component" value="Chromosome"/>
</dbReference>
<name>A0A7H1BDK5_9ACTN</name>
<dbReference type="Gene3D" id="2.40.30.10">
    <property type="entry name" value="Translation factors"/>
    <property type="match status" value="1"/>
</dbReference>
<evidence type="ECO:0000256" key="4">
    <source>
        <dbReference type="ARBA" id="ARBA00022723"/>
    </source>
</evidence>
<dbReference type="SUPFAM" id="SSF54292">
    <property type="entry name" value="2Fe-2S ferredoxin-like"/>
    <property type="match status" value="1"/>
</dbReference>
<dbReference type="GO" id="GO:0050660">
    <property type="term" value="F:flavin adenine dinucleotide binding"/>
    <property type="evidence" value="ECO:0007669"/>
    <property type="project" value="TreeGrafter"/>
</dbReference>
<keyword evidence="5" id="KW-0274">FAD</keyword>
<evidence type="ECO:0000256" key="5">
    <source>
        <dbReference type="ARBA" id="ARBA00022827"/>
    </source>
</evidence>
<feature type="domain" description="FAD-binding FR-type" evidence="10">
    <location>
        <begin position="10"/>
        <end position="107"/>
    </location>
</feature>